<feature type="domain" description="Peptidoglycan recognition protein family" evidence="3">
    <location>
        <begin position="1"/>
        <end position="120"/>
    </location>
</feature>
<name>A0A4S2FMU5_9BACT</name>
<evidence type="ECO:0000259" key="3">
    <source>
        <dbReference type="SMART" id="SM00701"/>
    </source>
</evidence>
<sequence length="139" mass="15514">MRKITLIVIHCSANKAGSALRAADIDRYHRSLGWKCCGYHYVIPTDGTIEAGRPPEMTGAHCKDHNSHSIGICYIGGLDNDGKTPKDTRTEAQKAALRKLIEQLHQRYPKALIVGHHDLNRQKACPCFHVTAEYIDLQP</sequence>
<dbReference type="SMART" id="SM00644">
    <property type="entry name" value="Ami_2"/>
    <property type="match status" value="1"/>
</dbReference>
<evidence type="ECO:0000256" key="1">
    <source>
        <dbReference type="ARBA" id="ARBA00007553"/>
    </source>
</evidence>
<comment type="caution">
    <text evidence="4">The sequence shown here is derived from an EMBL/GenBank/DDBJ whole genome shotgun (WGS) entry which is preliminary data.</text>
</comment>
<accession>A0A4S2FMU5</accession>
<dbReference type="PANTHER" id="PTHR11022">
    <property type="entry name" value="PEPTIDOGLYCAN RECOGNITION PROTEIN"/>
    <property type="match status" value="1"/>
</dbReference>
<dbReference type="InterPro" id="IPR015510">
    <property type="entry name" value="PGRP"/>
</dbReference>
<evidence type="ECO:0000313" key="4">
    <source>
        <dbReference type="EMBL" id="TGY70370.1"/>
    </source>
</evidence>
<dbReference type="PANTHER" id="PTHR11022:SF41">
    <property type="entry name" value="PEPTIDOGLYCAN-RECOGNITION PROTEIN LC-RELATED"/>
    <property type="match status" value="1"/>
</dbReference>
<dbReference type="InterPro" id="IPR036505">
    <property type="entry name" value="Amidase/PGRP_sf"/>
</dbReference>
<dbReference type="CDD" id="cd06583">
    <property type="entry name" value="PGRP"/>
    <property type="match status" value="1"/>
</dbReference>
<dbReference type="Gene3D" id="3.40.80.10">
    <property type="entry name" value="Peptidoglycan recognition protein-like"/>
    <property type="match status" value="1"/>
</dbReference>
<dbReference type="RefSeq" id="WP_025018509.1">
    <property type="nucleotide sequence ID" value="NZ_CANPVL010000027.1"/>
</dbReference>
<organism evidence="4 5">
    <name type="scientific">Phocaeicola sartorii</name>
    <dbReference type="NCBI Taxonomy" id="671267"/>
    <lineage>
        <taxon>Bacteria</taxon>
        <taxon>Pseudomonadati</taxon>
        <taxon>Bacteroidota</taxon>
        <taxon>Bacteroidia</taxon>
        <taxon>Bacteroidales</taxon>
        <taxon>Bacteroidaceae</taxon>
        <taxon>Phocaeicola</taxon>
    </lineage>
</organism>
<proteinExistence type="inferred from homology"/>
<dbReference type="AlphaFoldDB" id="A0A4S2FMU5"/>
<dbReference type="Pfam" id="PF01510">
    <property type="entry name" value="Amidase_2"/>
    <property type="match status" value="1"/>
</dbReference>
<reference evidence="4 5" key="1">
    <citation type="submission" date="2019-04" db="EMBL/GenBank/DDBJ databases">
        <title>Microbes associate with the intestines of laboratory mice.</title>
        <authorList>
            <person name="Navarre W."/>
            <person name="Wong E."/>
            <person name="Huang K."/>
            <person name="Tropini C."/>
            <person name="Ng K."/>
            <person name="Yu B."/>
        </authorList>
    </citation>
    <scope>NUCLEOTIDE SEQUENCE [LARGE SCALE GENOMIC DNA]</scope>
    <source>
        <strain evidence="4 5">NM22_B1</strain>
    </source>
</reference>
<dbReference type="EMBL" id="SRYJ01000019">
    <property type="protein sequence ID" value="TGY70370.1"/>
    <property type="molecule type" value="Genomic_DNA"/>
</dbReference>
<evidence type="ECO:0000259" key="2">
    <source>
        <dbReference type="SMART" id="SM00644"/>
    </source>
</evidence>
<dbReference type="GO" id="GO:0008745">
    <property type="term" value="F:N-acetylmuramoyl-L-alanine amidase activity"/>
    <property type="evidence" value="ECO:0007669"/>
    <property type="project" value="InterPro"/>
</dbReference>
<dbReference type="Proteomes" id="UP000310760">
    <property type="component" value="Unassembled WGS sequence"/>
</dbReference>
<dbReference type="InterPro" id="IPR002502">
    <property type="entry name" value="Amidase_domain"/>
</dbReference>
<evidence type="ECO:0000313" key="5">
    <source>
        <dbReference type="Proteomes" id="UP000310760"/>
    </source>
</evidence>
<protein>
    <submittedName>
        <fullName evidence="4">N-acetylmuramoyl-L-alanine amidase</fullName>
    </submittedName>
</protein>
<gene>
    <name evidence="4" type="ORF">E5339_09725</name>
</gene>
<dbReference type="SMART" id="SM00701">
    <property type="entry name" value="PGRP"/>
    <property type="match status" value="1"/>
</dbReference>
<feature type="domain" description="N-acetylmuramoyl-L-alanine amidase" evidence="2">
    <location>
        <begin position="1"/>
        <end position="127"/>
    </location>
</feature>
<dbReference type="InterPro" id="IPR006619">
    <property type="entry name" value="PGRP_domain_met/bac"/>
</dbReference>
<dbReference type="GO" id="GO:0008270">
    <property type="term" value="F:zinc ion binding"/>
    <property type="evidence" value="ECO:0007669"/>
    <property type="project" value="InterPro"/>
</dbReference>
<dbReference type="SUPFAM" id="SSF55846">
    <property type="entry name" value="N-acetylmuramoyl-L-alanine amidase-like"/>
    <property type="match status" value="1"/>
</dbReference>
<dbReference type="GO" id="GO:0009253">
    <property type="term" value="P:peptidoglycan catabolic process"/>
    <property type="evidence" value="ECO:0007669"/>
    <property type="project" value="InterPro"/>
</dbReference>
<comment type="similarity">
    <text evidence="1">Belongs to the N-acetylmuramoyl-L-alanine amidase 2 family.</text>
</comment>